<sequence>MIGNLKIRHLAAYADKKCFYQNKEQRIVPFSFKDLCDINDNEDAGIAWQENYKLVLYPLSDLTKKITYNGYSFVPIKKIGLSEESICNGKLINVATGRKINYNDLEYQRVIMLTEWRFDIFELIDKGLAIDVNTSRKKLYK</sequence>
<proteinExistence type="predicted"/>
<gene>
    <name evidence="1" type="ORF">AWE51_10550</name>
</gene>
<protein>
    <submittedName>
        <fullName evidence="1">Uncharacterized protein</fullName>
    </submittedName>
</protein>
<dbReference type="Proteomes" id="UP000076715">
    <property type="component" value="Unassembled WGS sequence"/>
</dbReference>
<organism evidence="1 2">
    <name type="scientific">Aquimarina aggregata</name>
    <dbReference type="NCBI Taxonomy" id="1642818"/>
    <lineage>
        <taxon>Bacteria</taxon>
        <taxon>Pseudomonadati</taxon>
        <taxon>Bacteroidota</taxon>
        <taxon>Flavobacteriia</taxon>
        <taxon>Flavobacteriales</taxon>
        <taxon>Flavobacteriaceae</taxon>
        <taxon>Aquimarina</taxon>
    </lineage>
</organism>
<reference evidence="1 2" key="1">
    <citation type="submission" date="2016-01" db="EMBL/GenBank/DDBJ databases">
        <title>The draft genome sequence of Aquimarina sp. RZW4-3-2.</title>
        <authorList>
            <person name="Wang Y."/>
        </authorList>
    </citation>
    <scope>NUCLEOTIDE SEQUENCE [LARGE SCALE GENOMIC DNA]</scope>
    <source>
        <strain evidence="1 2">RZW4-3-2</strain>
    </source>
</reference>
<dbReference type="OrthoDB" id="998155at2"/>
<evidence type="ECO:0000313" key="1">
    <source>
        <dbReference type="EMBL" id="KZS38998.1"/>
    </source>
</evidence>
<dbReference type="EMBL" id="LQRT01000035">
    <property type="protein sequence ID" value="KZS38998.1"/>
    <property type="molecule type" value="Genomic_DNA"/>
</dbReference>
<dbReference type="RefSeq" id="WP_066316547.1">
    <property type="nucleotide sequence ID" value="NZ_CANLSS010000034.1"/>
</dbReference>
<evidence type="ECO:0000313" key="2">
    <source>
        <dbReference type="Proteomes" id="UP000076715"/>
    </source>
</evidence>
<dbReference type="AlphaFoldDB" id="A0A162Y9B1"/>
<accession>A0A162Y9B1</accession>
<comment type="caution">
    <text evidence="1">The sequence shown here is derived from an EMBL/GenBank/DDBJ whole genome shotgun (WGS) entry which is preliminary data.</text>
</comment>
<keyword evidence="2" id="KW-1185">Reference proteome</keyword>
<dbReference type="STRING" id="1642818.AWE51_10550"/>
<name>A0A162Y9B1_9FLAO</name>